<dbReference type="InterPro" id="IPR008969">
    <property type="entry name" value="CarboxyPept-like_regulatory"/>
</dbReference>
<feature type="chain" id="PRO_5045770214" evidence="9">
    <location>
        <begin position="19"/>
        <end position="800"/>
    </location>
</feature>
<dbReference type="SUPFAM" id="SSF49464">
    <property type="entry name" value="Carboxypeptidase regulatory domain-like"/>
    <property type="match status" value="1"/>
</dbReference>
<evidence type="ECO:0000256" key="5">
    <source>
        <dbReference type="ARBA" id="ARBA00022729"/>
    </source>
</evidence>
<dbReference type="Pfam" id="PF07715">
    <property type="entry name" value="Plug"/>
    <property type="match status" value="1"/>
</dbReference>
<reference evidence="12" key="1">
    <citation type="journal article" date="2019" name="Int. J. Syst. Evol. Microbiol.">
        <title>The Global Catalogue of Microorganisms (GCM) 10K type strain sequencing project: providing services to taxonomists for standard genome sequencing and annotation.</title>
        <authorList>
            <consortium name="The Broad Institute Genomics Platform"/>
            <consortium name="The Broad Institute Genome Sequencing Center for Infectious Disease"/>
            <person name="Wu L."/>
            <person name="Ma J."/>
        </authorList>
    </citation>
    <scope>NUCLEOTIDE SEQUENCE [LARGE SCALE GENOMIC DNA]</scope>
    <source>
        <strain evidence="12">CECT 9128</strain>
    </source>
</reference>
<comment type="caution">
    <text evidence="11">The sequence shown here is derived from an EMBL/GenBank/DDBJ whole genome shotgun (WGS) entry which is preliminary data.</text>
</comment>
<evidence type="ECO:0000256" key="8">
    <source>
        <dbReference type="PROSITE-ProRule" id="PRU01360"/>
    </source>
</evidence>
<evidence type="ECO:0000256" key="1">
    <source>
        <dbReference type="ARBA" id="ARBA00004571"/>
    </source>
</evidence>
<evidence type="ECO:0000313" key="12">
    <source>
        <dbReference type="Proteomes" id="UP001595793"/>
    </source>
</evidence>
<dbReference type="InterPro" id="IPR036942">
    <property type="entry name" value="Beta-barrel_TonB_sf"/>
</dbReference>
<dbReference type="PROSITE" id="PS52016">
    <property type="entry name" value="TONB_DEPENDENT_REC_3"/>
    <property type="match status" value="1"/>
</dbReference>
<keyword evidence="4 8" id="KW-0812">Transmembrane</keyword>
<name>A0ABV8H7A9_9FLAO</name>
<sequence>MRLKILLLILLLPITALAQYHVSGIVQDSEGNTLPDTKILLSRGAFSKSTTSDASGFYKIDGLKTGTYVLEIINGDFIDFDQIMIQRSSLKHNIKLKNSKDYELGEVALTGETVKSKMEKKGFAVSVIETKEASLRNVQTNELLNQTVGVKLRQNGGLGSRVEYSLNGLSGSAVSIFIDGIPISVYGSSFSLNSIPPAMIKRIEVYKGVVPAHLADDALGGAINIVLNQGAKNNLNASISYGSFNTTQANLNALYRFEKSGFTVKASGFYNYSDNDYEVSGRSIVDIDQYGRQTPITARRFNDAYRSNGGMFQAGFTNTSWADQFFIGVTASDDYNEVQQGVFPTINPYNGRYTESDALLANLTYQKKDLFVEGLDINVHGTYGERNTFINDTVPWAYTWSGERMLDINGDYLKLTSESQQGGGPTLEYNNREVSSIRSGISYAIDKHHKFFINHVYTGLIREDHDDIKSLLENTFKEHKDLHKSIYSLSYELKAFQEKLQLNLFGKHYRQKVYNNKPIFEQNENGEKSVVNEIYESNKSYTGYGAAASFEVLPNVTLITSAEKAIRLPSETEVFGNPAQNTMENPSIMPEIAHNYNFGLSLGSFHFNNHRLKLSTNVFTRDIQDRIGLPLERNPNSEVTPYVNQGSVTSTGIDAELNYSYKTLGFIFNISHLDLKQDNGVGIAIPNTPFFMMNASLKYAMHDIFQKNSVLNFFYNAQFTGEFYYIQTEGYGSNVKGLDEFLVPQQIGQDLGISYSFPNNKVAVSVDAKNILDEPLYDNLRVQRPGRAFYLKLNYSFNKF</sequence>
<evidence type="ECO:0000256" key="2">
    <source>
        <dbReference type="ARBA" id="ARBA00022448"/>
    </source>
</evidence>
<protein>
    <submittedName>
        <fullName evidence="11">TonB-dependent receptor plug domain-containing protein</fullName>
    </submittedName>
</protein>
<gene>
    <name evidence="11" type="ORF">ACFOS1_05355</name>
</gene>
<keyword evidence="2 8" id="KW-0813">Transport</keyword>
<evidence type="ECO:0000313" key="11">
    <source>
        <dbReference type="EMBL" id="MFC4026822.1"/>
    </source>
</evidence>
<evidence type="ECO:0000256" key="9">
    <source>
        <dbReference type="SAM" id="SignalP"/>
    </source>
</evidence>
<feature type="domain" description="TonB-dependent receptor plug" evidence="10">
    <location>
        <begin position="123"/>
        <end position="222"/>
    </location>
</feature>
<feature type="signal peptide" evidence="9">
    <location>
        <begin position="1"/>
        <end position="18"/>
    </location>
</feature>
<evidence type="ECO:0000256" key="3">
    <source>
        <dbReference type="ARBA" id="ARBA00022452"/>
    </source>
</evidence>
<dbReference type="EMBL" id="JBHSAS010000006">
    <property type="protein sequence ID" value="MFC4026822.1"/>
    <property type="molecule type" value="Genomic_DNA"/>
</dbReference>
<dbReference type="SUPFAM" id="SSF56935">
    <property type="entry name" value="Porins"/>
    <property type="match status" value="1"/>
</dbReference>
<comment type="similarity">
    <text evidence="8">Belongs to the TonB-dependent receptor family.</text>
</comment>
<dbReference type="PANTHER" id="PTHR30069:SF29">
    <property type="entry name" value="HEMOGLOBIN AND HEMOGLOBIN-HAPTOGLOBIN-BINDING PROTEIN 1-RELATED"/>
    <property type="match status" value="1"/>
</dbReference>
<keyword evidence="7 8" id="KW-0998">Cell outer membrane</keyword>
<keyword evidence="6 8" id="KW-0472">Membrane</keyword>
<dbReference type="RefSeq" id="WP_290235599.1">
    <property type="nucleotide sequence ID" value="NZ_JAUFPZ010000002.1"/>
</dbReference>
<accession>A0ABV8H7A9</accession>
<keyword evidence="5 9" id="KW-0732">Signal</keyword>
<dbReference type="Gene3D" id="2.60.40.1120">
    <property type="entry name" value="Carboxypeptidase-like, regulatory domain"/>
    <property type="match status" value="1"/>
</dbReference>
<organism evidence="11 12">
    <name type="scientific">Zunongwangia endophytica</name>
    <dbReference type="NCBI Taxonomy" id="1808945"/>
    <lineage>
        <taxon>Bacteria</taxon>
        <taxon>Pseudomonadati</taxon>
        <taxon>Bacteroidota</taxon>
        <taxon>Flavobacteriia</taxon>
        <taxon>Flavobacteriales</taxon>
        <taxon>Flavobacteriaceae</taxon>
        <taxon>Zunongwangia</taxon>
    </lineage>
</organism>
<dbReference type="PANTHER" id="PTHR30069">
    <property type="entry name" value="TONB-DEPENDENT OUTER MEMBRANE RECEPTOR"/>
    <property type="match status" value="1"/>
</dbReference>
<evidence type="ECO:0000256" key="7">
    <source>
        <dbReference type="ARBA" id="ARBA00023237"/>
    </source>
</evidence>
<evidence type="ECO:0000259" key="10">
    <source>
        <dbReference type="Pfam" id="PF07715"/>
    </source>
</evidence>
<keyword evidence="3 8" id="KW-1134">Transmembrane beta strand</keyword>
<dbReference type="InterPro" id="IPR039426">
    <property type="entry name" value="TonB-dep_rcpt-like"/>
</dbReference>
<dbReference type="Proteomes" id="UP001595793">
    <property type="component" value="Unassembled WGS sequence"/>
</dbReference>
<keyword evidence="12" id="KW-1185">Reference proteome</keyword>
<keyword evidence="11" id="KW-0675">Receptor</keyword>
<dbReference type="Pfam" id="PF13620">
    <property type="entry name" value="CarboxypepD_reg"/>
    <property type="match status" value="1"/>
</dbReference>
<dbReference type="InterPro" id="IPR012910">
    <property type="entry name" value="Plug_dom"/>
</dbReference>
<dbReference type="Gene3D" id="2.170.130.10">
    <property type="entry name" value="TonB-dependent receptor, plug domain"/>
    <property type="match status" value="1"/>
</dbReference>
<comment type="subcellular location">
    <subcellularLocation>
        <location evidence="1 8">Cell outer membrane</location>
        <topology evidence="1 8">Multi-pass membrane protein</topology>
    </subcellularLocation>
</comment>
<proteinExistence type="inferred from homology"/>
<dbReference type="InterPro" id="IPR037066">
    <property type="entry name" value="Plug_dom_sf"/>
</dbReference>
<dbReference type="Gene3D" id="2.40.170.20">
    <property type="entry name" value="TonB-dependent receptor, beta-barrel domain"/>
    <property type="match status" value="1"/>
</dbReference>
<evidence type="ECO:0000256" key="4">
    <source>
        <dbReference type="ARBA" id="ARBA00022692"/>
    </source>
</evidence>
<evidence type="ECO:0000256" key="6">
    <source>
        <dbReference type="ARBA" id="ARBA00023136"/>
    </source>
</evidence>